<dbReference type="SUPFAM" id="SSF49503">
    <property type="entry name" value="Cupredoxins"/>
    <property type="match status" value="3"/>
</dbReference>
<feature type="domain" description="Plastocyanin-like" evidence="3">
    <location>
        <begin position="163"/>
        <end position="272"/>
    </location>
</feature>
<keyword evidence="1" id="KW-0479">Metal-binding</keyword>
<evidence type="ECO:0000259" key="4">
    <source>
        <dbReference type="Pfam" id="PF07731"/>
    </source>
</evidence>
<dbReference type="InterPro" id="IPR011706">
    <property type="entry name" value="Cu-oxidase_C"/>
</dbReference>
<keyword evidence="7" id="KW-1185">Reference proteome</keyword>
<feature type="domain" description="Plastocyanin-like" evidence="5">
    <location>
        <begin position="41"/>
        <end position="152"/>
    </location>
</feature>
<accession>A0ABV3XTH1</accession>
<dbReference type="Pfam" id="PF00394">
    <property type="entry name" value="Cu-oxidase"/>
    <property type="match status" value="1"/>
</dbReference>
<comment type="caution">
    <text evidence="6">The sequence shown here is derived from an EMBL/GenBank/DDBJ whole genome shotgun (WGS) entry which is preliminary data.</text>
</comment>
<dbReference type="InterPro" id="IPR002355">
    <property type="entry name" value="Cu_oxidase_Cu_BS"/>
</dbReference>
<sequence>MALMTRRRFHQTLLGTTAFLCAPRIGRADTPADLVARAGRARLAPAGYPETEVWAYDGSVPGPTLRVARGARVSRRLVNDLPQASSVHWHGIRIDNVMDGVAGLTQGAVEPGADFLYDFTVPDAGTYWYHPHNRSWEQMARGLYGALIVDEAEGAPDVDIDEVLLLDDWRLTEDAQIAGGFGNMHDWAHAGRIGNWITVNGDGAWSRTVQHGARMRLRLVNTANARIFSLEARGLEGWVVALDGMPLETPRPLGQLALAPAQRADLIVDVVAGDGEEAMLVSFERDGGYAIAAFNVDGVARAERLPAAGPLPPNPVAALGSLETARRAELLMEGGAMGGMRGAMMNGRMMDMRDMASAGKVWAFNGMADMPDAPLIQADRGETVRISITNDTAWPHAMHLHGHHFRKVGTDGTVGPLRDTLLMNRGETADIAFVADNPGDWLLHCHMLEHSAGGMMTWLRVA</sequence>
<dbReference type="InterPro" id="IPR001117">
    <property type="entry name" value="Cu-oxidase_2nd"/>
</dbReference>
<dbReference type="PANTHER" id="PTHR11709">
    <property type="entry name" value="MULTI-COPPER OXIDASE"/>
    <property type="match status" value="1"/>
</dbReference>
<dbReference type="EMBL" id="JBEHHI010000002">
    <property type="protein sequence ID" value="MEX5728640.1"/>
    <property type="molecule type" value="Genomic_DNA"/>
</dbReference>
<evidence type="ECO:0000313" key="6">
    <source>
        <dbReference type="EMBL" id="MEX5728640.1"/>
    </source>
</evidence>
<dbReference type="Pfam" id="PF07731">
    <property type="entry name" value="Cu-oxidase_2"/>
    <property type="match status" value="1"/>
</dbReference>
<dbReference type="InterPro" id="IPR008972">
    <property type="entry name" value="Cupredoxin"/>
</dbReference>
<dbReference type="PROSITE" id="PS00080">
    <property type="entry name" value="MULTICOPPER_OXIDASE2"/>
    <property type="match status" value="1"/>
</dbReference>
<gene>
    <name evidence="6" type="ORF">Ga0609869_001993</name>
</gene>
<proteinExistence type="predicted"/>
<evidence type="ECO:0000259" key="3">
    <source>
        <dbReference type="Pfam" id="PF00394"/>
    </source>
</evidence>
<organism evidence="6 7">
    <name type="scientific">Rhodovulum iodosum</name>
    <dbReference type="NCBI Taxonomy" id="68291"/>
    <lineage>
        <taxon>Bacteria</taxon>
        <taxon>Pseudomonadati</taxon>
        <taxon>Pseudomonadota</taxon>
        <taxon>Alphaproteobacteria</taxon>
        <taxon>Rhodobacterales</taxon>
        <taxon>Paracoccaceae</taxon>
        <taxon>Rhodovulum</taxon>
    </lineage>
</organism>
<dbReference type="Pfam" id="PF07732">
    <property type="entry name" value="Cu-oxidase_3"/>
    <property type="match status" value="1"/>
</dbReference>
<dbReference type="Proteomes" id="UP001560019">
    <property type="component" value="Unassembled WGS sequence"/>
</dbReference>
<evidence type="ECO:0000256" key="1">
    <source>
        <dbReference type="ARBA" id="ARBA00022723"/>
    </source>
</evidence>
<reference evidence="6 7" key="1">
    <citation type="submission" date="2024-06" db="EMBL/GenBank/DDBJ databases">
        <title>Genome of Rhodovulum iodosum, a marine photoferrotroph.</title>
        <authorList>
            <person name="Bianchini G."/>
            <person name="Nikeleit V."/>
            <person name="Kappler A."/>
            <person name="Bryce C."/>
            <person name="Sanchez-Baracaldo P."/>
        </authorList>
    </citation>
    <scope>NUCLEOTIDE SEQUENCE [LARGE SCALE GENOMIC DNA]</scope>
    <source>
        <strain evidence="6 7">UT/N1</strain>
    </source>
</reference>
<feature type="domain" description="Plastocyanin-like" evidence="4">
    <location>
        <begin position="355"/>
        <end position="461"/>
    </location>
</feature>
<evidence type="ECO:0000256" key="2">
    <source>
        <dbReference type="ARBA" id="ARBA00023002"/>
    </source>
</evidence>
<dbReference type="CDD" id="cd13861">
    <property type="entry name" value="CuRO_1_CumA_like"/>
    <property type="match status" value="1"/>
</dbReference>
<dbReference type="InterPro" id="IPR045087">
    <property type="entry name" value="Cu-oxidase_fam"/>
</dbReference>
<dbReference type="RefSeq" id="WP_125406734.1">
    <property type="nucleotide sequence ID" value="NZ_JBEHHI010000002.1"/>
</dbReference>
<protein>
    <submittedName>
        <fullName evidence="6">FtsP/CotA-like multicopper oxidase with cupredoxin domain</fullName>
    </submittedName>
</protein>
<name>A0ABV3XTH1_9RHOB</name>
<evidence type="ECO:0000259" key="5">
    <source>
        <dbReference type="Pfam" id="PF07732"/>
    </source>
</evidence>
<evidence type="ECO:0000313" key="7">
    <source>
        <dbReference type="Proteomes" id="UP001560019"/>
    </source>
</evidence>
<dbReference type="InterPro" id="IPR011707">
    <property type="entry name" value="Cu-oxidase-like_N"/>
</dbReference>
<dbReference type="Gene3D" id="2.60.40.420">
    <property type="entry name" value="Cupredoxins - blue copper proteins"/>
    <property type="match status" value="3"/>
</dbReference>
<keyword evidence="2" id="KW-0560">Oxidoreductase</keyword>